<keyword evidence="4" id="KW-1185">Reference proteome</keyword>
<reference evidence="3" key="1">
    <citation type="journal article" date="2012" name="Nat. Biotechnol.">
        <title>Draft genome sequence of pigeonpea (Cajanus cajan), an orphan legume crop of resource-poor farmers.</title>
        <authorList>
            <person name="Varshney R.K."/>
            <person name="Chen W."/>
            <person name="Li Y."/>
            <person name="Bharti A.K."/>
            <person name="Saxena R.K."/>
            <person name="Schlueter J.A."/>
            <person name="Donoghue M.T."/>
            <person name="Azam S."/>
            <person name="Fan G."/>
            <person name="Whaley A.M."/>
            <person name="Farmer A.D."/>
            <person name="Sheridan J."/>
            <person name="Iwata A."/>
            <person name="Tuteja R."/>
            <person name="Penmetsa R.V."/>
            <person name="Wu W."/>
            <person name="Upadhyaya H.D."/>
            <person name="Yang S.P."/>
            <person name="Shah T."/>
            <person name="Saxena K.B."/>
            <person name="Michael T."/>
            <person name="McCombie W.R."/>
            <person name="Yang B."/>
            <person name="Zhang G."/>
            <person name="Yang H."/>
            <person name="Wang J."/>
            <person name="Spillane C."/>
            <person name="Cook D.R."/>
            <person name="May G.D."/>
            <person name="Xu X."/>
            <person name="Jackson S.A."/>
        </authorList>
    </citation>
    <scope>NUCLEOTIDE SEQUENCE [LARGE SCALE GENOMIC DNA]</scope>
</reference>
<gene>
    <name evidence="3" type="ORF">KK1_033214</name>
</gene>
<evidence type="ECO:0000313" key="3">
    <source>
        <dbReference type="EMBL" id="KYP45261.1"/>
    </source>
</evidence>
<organism evidence="3 4">
    <name type="scientific">Cajanus cajan</name>
    <name type="common">Pigeon pea</name>
    <name type="synonym">Cajanus indicus</name>
    <dbReference type="NCBI Taxonomy" id="3821"/>
    <lineage>
        <taxon>Eukaryota</taxon>
        <taxon>Viridiplantae</taxon>
        <taxon>Streptophyta</taxon>
        <taxon>Embryophyta</taxon>
        <taxon>Tracheophyta</taxon>
        <taxon>Spermatophyta</taxon>
        <taxon>Magnoliopsida</taxon>
        <taxon>eudicotyledons</taxon>
        <taxon>Gunneridae</taxon>
        <taxon>Pentapetalae</taxon>
        <taxon>rosids</taxon>
        <taxon>fabids</taxon>
        <taxon>Fabales</taxon>
        <taxon>Fabaceae</taxon>
        <taxon>Papilionoideae</taxon>
        <taxon>50 kb inversion clade</taxon>
        <taxon>NPAAA clade</taxon>
        <taxon>indigoferoid/millettioid clade</taxon>
        <taxon>Phaseoleae</taxon>
        <taxon>Cajanus</taxon>
    </lineage>
</organism>
<sequence length="176" mass="20089">MTPILTTLQNLKELDEPLHITIPTGDIIMVKQKGNVEFGNIKLMDVLYIPQFSCNLISIHKLTRDLNCMVTFFVDNCMIQDKVTKKTIRLGDQCDRVYVLKVASQGSSLATQFQNASTLWHARMGHPSHQVLSKLSNHLNFHFNANKLEGCDVCHRSKQCMLLLFLVIIKQIKHLN</sequence>
<dbReference type="InterPro" id="IPR054722">
    <property type="entry name" value="PolX-like_BBD"/>
</dbReference>
<evidence type="ECO:0000259" key="1">
    <source>
        <dbReference type="Pfam" id="PF13976"/>
    </source>
</evidence>
<name>A0A151RRV0_CAJCA</name>
<dbReference type="Pfam" id="PF13976">
    <property type="entry name" value="gag_pre-integrs"/>
    <property type="match status" value="1"/>
</dbReference>
<dbReference type="Pfam" id="PF22936">
    <property type="entry name" value="Pol_BBD"/>
    <property type="match status" value="1"/>
</dbReference>
<evidence type="ECO:0000313" key="4">
    <source>
        <dbReference type="Proteomes" id="UP000075243"/>
    </source>
</evidence>
<dbReference type="Gramene" id="C.cajan_32396.t">
    <property type="protein sequence ID" value="C.cajan_32396.t.cds1"/>
    <property type="gene ID" value="C.cajan_32396"/>
</dbReference>
<protein>
    <submittedName>
        <fullName evidence="3">Uncharacterized protein</fullName>
    </submittedName>
</protein>
<feature type="domain" description="GAG-pre-integrase" evidence="1">
    <location>
        <begin position="97"/>
        <end position="159"/>
    </location>
</feature>
<dbReference type="Proteomes" id="UP000075243">
    <property type="component" value="Unassembled WGS sequence"/>
</dbReference>
<proteinExistence type="predicted"/>
<dbReference type="InterPro" id="IPR025724">
    <property type="entry name" value="GAG-pre-integrase_dom"/>
</dbReference>
<dbReference type="EMBL" id="KQ483596">
    <property type="protein sequence ID" value="KYP45261.1"/>
    <property type="molecule type" value="Genomic_DNA"/>
</dbReference>
<evidence type="ECO:0000259" key="2">
    <source>
        <dbReference type="Pfam" id="PF22936"/>
    </source>
</evidence>
<feature type="domain" description="Retrovirus-related Pol polyprotein from transposon TNT 1-94-like beta-barrel" evidence="2">
    <location>
        <begin position="1"/>
        <end position="64"/>
    </location>
</feature>
<dbReference type="AlphaFoldDB" id="A0A151RRV0"/>
<accession>A0A151RRV0</accession>